<dbReference type="OrthoDB" id="6689279at2"/>
<feature type="transmembrane region" description="Helical" evidence="1">
    <location>
        <begin position="74"/>
        <end position="94"/>
    </location>
</feature>
<dbReference type="Proteomes" id="UP000245977">
    <property type="component" value="Chromosome"/>
</dbReference>
<keyword evidence="3" id="KW-1185">Reference proteome</keyword>
<accession>A0A2S2FGH6</accession>
<keyword evidence="1" id="KW-0812">Transmembrane</keyword>
<protein>
    <submittedName>
        <fullName evidence="2">Uncharacterized protein</fullName>
    </submittedName>
</protein>
<evidence type="ECO:0000313" key="2">
    <source>
        <dbReference type="EMBL" id="AWL30010.1"/>
    </source>
</evidence>
<proteinExistence type="predicted"/>
<dbReference type="AlphaFoldDB" id="A0A2S2FGH6"/>
<dbReference type="EMBL" id="CP029397">
    <property type="protein sequence ID" value="AWL30010.1"/>
    <property type="molecule type" value="Genomic_DNA"/>
</dbReference>
<gene>
    <name evidence="2" type="ORF">DJ533_16275</name>
</gene>
<evidence type="ECO:0000313" key="3">
    <source>
        <dbReference type="Proteomes" id="UP000245977"/>
    </source>
</evidence>
<reference evidence="2" key="1">
    <citation type="submission" date="2019-08" db="EMBL/GenBank/DDBJ databases">
        <title>The complete genome of Acinetobacter defluvii strain WCHAD010030.</title>
        <authorList>
            <person name="Hu Y."/>
            <person name="Qin J."/>
            <person name="Feng Y."/>
            <person name="Zong Z."/>
        </authorList>
    </citation>
    <scope>NUCLEOTIDE SEQUENCE</scope>
    <source>
        <strain evidence="2">WCHA30</strain>
    </source>
</reference>
<sequence>MNKTIKNTQRYNFLSAFFAFLLWGSWSFYINMSQGSLKAGIISGLAQGICSFIITLFITHLIEKQFNFYQAKFLKIFLPPICTIFLTGSGLVLVHNLIHTPNIVKTVVPALTVAFIFAFVTNLKLYKQYQNVEL</sequence>
<dbReference type="KEGG" id="adv:DJ533_16275"/>
<feature type="transmembrane region" description="Helical" evidence="1">
    <location>
        <begin position="41"/>
        <end position="62"/>
    </location>
</feature>
<organism evidence="2 3">
    <name type="scientific">Acinetobacter defluvii</name>
    <dbReference type="NCBI Taxonomy" id="1871111"/>
    <lineage>
        <taxon>Bacteria</taxon>
        <taxon>Pseudomonadati</taxon>
        <taxon>Pseudomonadota</taxon>
        <taxon>Gammaproteobacteria</taxon>
        <taxon>Moraxellales</taxon>
        <taxon>Moraxellaceae</taxon>
        <taxon>Acinetobacter</taxon>
    </lineage>
</organism>
<feature type="transmembrane region" description="Helical" evidence="1">
    <location>
        <begin position="12"/>
        <end position="29"/>
    </location>
</feature>
<keyword evidence="1" id="KW-0472">Membrane</keyword>
<feature type="transmembrane region" description="Helical" evidence="1">
    <location>
        <begin position="106"/>
        <end position="126"/>
    </location>
</feature>
<name>A0A2S2FGH6_9GAMM</name>
<dbReference type="STRING" id="1871111.GCA_001704615_02634"/>
<dbReference type="RefSeq" id="WP_065993495.1">
    <property type="nucleotide sequence ID" value="NZ_CP029397.2"/>
</dbReference>
<evidence type="ECO:0000256" key="1">
    <source>
        <dbReference type="SAM" id="Phobius"/>
    </source>
</evidence>
<keyword evidence="1" id="KW-1133">Transmembrane helix</keyword>